<dbReference type="SUPFAM" id="SSF46785">
    <property type="entry name" value="Winged helix' DNA-binding domain"/>
    <property type="match status" value="1"/>
</dbReference>
<evidence type="ECO:0000313" key="3">
    <source>
        <dbReference type="EMBL" id="HGN90300.1"/>
    </source>
</evidence>
<dbReference type="PANTHER" id="PTHR38600">
    <property type="entry name" value="TRANSCRIPTIONAL REGULATORY PROTEIN"/>
    <property type="match status" value="1"/>
</dbReference>
<evidence type="ECO:0000259" key="1">
    <source>
        <dbReference type="SMART" id="SM00418"/>
    </source>
</evidence>
<dbReference type="SMART" id="SM00418">
    <property type="entry name" value="HTH_ARSR"/>
    <property type="match status" value="1"/>
</dbReference>
<dbReference type="InterPro" id="IPR011991">
    <property type="entry name" value="ArsR-like_HTH"/>
</dbReference>
<dbReference type="GO" id="GO:0003700">
    <property type="term" value="F:DNA-binding transcription factor activity"/>
    <property type="evidence" value="ECO:0007669"/>
    <property type="project" value="InterPro"/>
</dbReference>
<dbReference type="Pfam" id="PF01022">
    <property type="entry name" value="HTH_5"/>
    <property type="match status" value="1"/>
</dbReference>
<dbReference type="CDD" id="cd00090">
    <property type="entry name" value="HTH_ARSR"/>
    <property type="match status" value="1"/>
</dbReference>
<accession>A0A7C4E159</accession>
<feature type="domain" description="HTH arsR-type" evidence="1">
    <location>
        <begin position="17"/>
        <end position="86"/>
    </location>
</feature>
<dbReference type="AlphaFoldDB" id="A0A7C4E159"/>
<dbReference type="Gene3D" id="1.10.10.10">
    <property type="entry name" value="Winged helix-like DNA-binding domain superfamily/Winged helix DNA-binding domain"/>
    <property type="match status" value="1"/>
</dbReference>
<organism evidence="3">
    <name type="scientific">Caldiarchaeum subterraneum</name>
    <dbReference type="NCBI Taxonomy" id="311458"/>
    <lineage>
        <taxon>Archaea</taxon>
        <taxon>Nitrososphaerota</taxon>
        <taxon>Candidatus Caldarchaeales</taxon>
        <taxon>Candidatus Caldarchaeaceae</taxon>
        <taxon>Candidatus Caldarchaeum</taxon>
    </lineage>
</organism>
<dbReference type="InterPro" id="IPR001845">
    <property type="entry name" value="HTH_ArsR_DNA-bd_dom"/>
</dbReference>
<reference evidence="3" key="1">
    <citation type="journal article" date="2020" name="mSystems">
        <title>Genome- and Community-Level Interaction Insights into Carbon Utilization and Element Cycling Functions of Hydrothermarchaeota in Hydrothermal Sediment.</title>
        <authorList>
            <person name="Zhou Z."/>
            <person name="Liu Y."/>
            <person name="Xu W."/>
            <person name="Pan J."/>
            <person name="Luo Z.H."/>
            <person name="Li M."/>
        </authorList>
    </citation>
    <scope>NUCLEOTIDE SEQUENCE [LARGE SCALE GENOMIC DNA]</scope>
    <source>
        <strain evidence="3">SpSt-613</strain>
        <strain evidence="2">SpSt-669</strain>
    </source>
</reference>
<protein>
    <submittedName>
        <fullName evidence="3">ArsR family transcriptional regulator</fullName>
    </submittedName>
</protein>
<dbReference type="PANTHER" id="PTHR38600:SF1">
    <property type="entry name" value="TRANSCRIPTIONAL REGULATORY PROTEIN"/>
    <property type="match status" value="1"/>
</dbReference>
<dbReference type="EMBL" id="DTCM01000088">
    <property type="protein sequence ID" value="HGL41493.1"/>
    <property type="molecule type" value="Genomic_DNA"/>
</dbReference>
<evidence type="ECO:0000313" key="2">
    <source>
        <dbReference type="EMBL" id="HGL41493.1"/>
    </source>
</evidence>
<gene>
    <name evidence="3" type="ORF">ENT82_04130</name>
    <name evidence="2" type="ORF">ENU43_07530</name>
</gene>
<dbReference type="EMBL" id="DTAD01000039">
    <property type="protein sequence ID" value="HGN90300.1"/>
    <property type="molecule type" value="Genomic_DNA"/>
</dbReference>
<comment type="caution">
    <text evidence="3">The sequence shown here is derived from an EMBL/GenBank/DDBJ whole genome shotgun (WGS) entry which is preliminary data.</text>
</comment>
<sequence length="109" mass="12372">MSDRPIKTFFRWVLLGTRGGPTRLLILLKLRDGPANANQLAKALRLNYKTILHHLEFLMENNLVEAEEGKYDVKYRLSQVVSENMDTLDSVVNEVLGSSKARVSWARSG</sequence>
<name>A0A7C4E159_CALS0</name>
<dbReference type="InterPro" id="IPR036390">
    <property type="entry name" value="WH_DNA-bd_sf"/>
</dbReference>
<dbReference type="InterPro" id="IPR036388">
    <property type="entry name" value="WH-like_DNA-bd_sf"/>
</dbReference>
<proteinExistence type="predicted"/>